<dbReference type="InterPro" id="IPR000709">
    <property type="entry name" value="Leu_Ile_Val-bd"/>
</dbReference>
<dbReference type="PANTHER" id="PTHR30483:SF6">
    <property type="entry name" value="PERIPLASMIC BINDING PROTEIN OF ABC TRANSPORTER FOR NATURAL AMINO ACIDS"/>
    <property type="match status" value="1"/>
</dbReference>
<dbReference type="Proteomes" id="UP000231493">
    <property type="component" value="Unassembled WGS sequence"/>
</dbReference>
<evidence type="ECO:0000256" key="2">
    <source>
        <dbReference type="ARBA" id="ARBA00022448"/>
    </source>
</evidence>
<proteinExistence type="inferred from homology"/>
<dbReference type="InterPro" id="IPR028081">
    <property type="entry name" value="Leu-bd"/>
</dbReference>
<evidence type="ECO:0000313" key="9">
    <source>
        <dbReference type="Proteomes" id="UP000231493"/>
    </source>
</evidence>
<evidence type="ECO:0000256" key="1">
    <source>
        <dbReference type="ARBA" id="ARBA00010062"/>
    </source>
</evidence>
<reference evidence="6" key="2">
    <citation type="submission" date="2017-09" db="EMBL/GenBank/DDBJ databases">
        <title>Depth-based differentiation of microbial function through sediment-hosted aquifers and enrichment of novel symbionts in the deep terrestrial subsurface.</title>
        <authorList>
            <person name="Probst A.J."/>
            <person name="Ladd B."/>
            <person name="Jarett J.K."/>
            <person name="Geller-Mcgrath D.E."/>
            <person name="Sieber C.M.K."/>
            <person name="Emerson J.B."/>
            <person name="Anantharaman K."/>
            <person name="Thomas B.C."/>
            <person name="Malmstrom R."/>
            <person name="Stieglmeier M."/>
            <person name="Klingl A."/>
            <person name="Woyke T."/>
            <person name="Ryan C.M."/>
            <person name="Banfield J.F."/>
        </authorList>
    </citation>
    <scope>NUCLEOTIDE SEQUENCE</scope>
    <source>
        <strain evidence="6">CG_4_8_14_3_um_filter_34_18</strain>
    </source>
</reference>
<dbReference type="SUPFAM" id="SSF53822">
    <property type="entry name" value="Periplasmic binding protein-like I"/>
    <property type="match status" value="1"/>
</dbReference>
<protein>
    <submittedName>
        <fullName evidence="7">ABC transporter substrate-binding protein</fullName>
    </submittedName>
</protein>
<dbReference type="EMBL" id="PFIP01000007">
    <property type="protein sequence ID" value="PIX35364.1"/>
    <property type="molecule type" value="Genomic_DNA"/>
</dbReference>
<dbReference type="Pfam" id="PF13458">
    <property type="entry name" value="Peripla_BP_6"/>
    <property type="match status" value="1"/>
</dbReference>
<evidence type="ECO:0000313" key="6">
    <source>
        <dbReference type="EMBL" id="PIX35364.1"/>
    </source>
</evidence>
<dbReference type="EMBL" id="PFKO01000320">
    <property type="protein sequence ID" value="PIY31606.1"/>
    <property type="molecule type" value="Genomic_DNA"/>
</dbReference>
<dbReference type="Proteomes" id="UP000230646">
    <property type="component" value="Unassembled WGS sequence"/>
</dbReference>
<dbReference type="PANTHER" id="PTHR30483">
    <property type="entry name" value="LEUCINE-SPECIFIC-BINDING PROTEIN"/>
    <property type="match status" value="1"/>
</dbReference>
<comment type="similarity">
    <text evidence="1">Belongs to the leucine-binding protein family.</text>
</comment>
<accession>A0A2M7PN46</accession>
<evidence type="ECO:0000256" key="4">
    <source>
        <dbReference type="ARBA" id="ARBA00022970"/>
    </source>
</evidence>
<evidence type="ECO:0000313" key="7">
    <source>
        <dbReference type="EMBL" id="PIY31606.1"/>
    </source>
</evidence>
<keyword evidence="3" id="KW-0732">Signal</keyword>
<dbReference type="Gene3D" id="3.40.50.2300">
    <property type="match status" value="2"/>
</dbReference>
<dbReference type="InterPro" id="IPR028082">
    <property type="entry name" value="Peripla_BP_I"/>
</dbReference>
<organism evidence="7 8">
    <name type="scientific">Candidatus Infernicultor aquiphilus</name>
    <dbReference type="NCBI Taxonomy" id="1805029"/>
    <lineage>
        <taxon>Bacteria</taxon>
        <taxon>Pseudomonadati</taxon>
        <taxon>Atribacterota</taxon>
        <taxon>Candidatus Phoenicimicrobiia</taxon>
        <taxon>Candidatus Pheonicimicrobiales</taxon>
        <taxon>Candidatus Phoenicimicrobiaceae</taxon>
        <taxon>Candidatus Infernicultor</taxon>
    </lineage>
</organism>
<dbReference type="RefSeq" id="WP_406608220.1">
    <property type="nucleotide sequence ID" value="NZ_PFKO01000320.1"/>
</dbReference>
<evidence type="ECO:0000259" key="5">
    <source>
        <dbReference type="Pfam" id="PF13458"/>
    </source>
</evidence>
<gene>
    <name evidence="7" type="ORF">COZ07_08725</name>
    <name evidence="6" type="ORF">COZ58_00250</name>
</gene>
<keyword evidence="2" id="KW-0813">Transport</keyword>
<accession>A0A2M7KB60</accession>
<reference evidence="8 9" key="1">
    <citation type="submission" date="2017-09" db="EMBL/GenBank/DDBJ databases">
        <title>Depth-based differentiation of microbial function through sediment-hosted aquifers and enrichment of novel symbionts in the deep terrestrial subsurface.</title>
        <authorList>
            <person name="Probst A.J."/>
            <person name="Ladd B."/>
            <person name="Jarett J.K."/>
            <person name="Geller-Mcgrath D.E."/>
            <person name="Sieber C.M."/>
            <person name="Emerson J.B."/>
            <person name="Anantharaman K."/>
            <person name="Thomas B.C."/>
            <person name="Malmstrom R."/>
            <person name="Stieglmeier M."/>
            <person name="Klingl A."/>
            <person name="Woyke T."/>
            <person name="Ryan C.M."/>
            <person name="Banfield J.F."/>
        </authorList>
    </citation>
    <scope>NUCLEOTIDE SEQUENCE [LARGE SCALE GENOMIC DNA]</scope>
    <source>
        <strain evidence="7">CG_4_10_14_3_um_filter_34_13</strain>
    </source>
</reference>
<sequence length="389" mass="41945">MLNFKKIGLMGLVTVFLLVSSFLVVYGAEKPIKLGFFAPITGPAAADGESCLQAAQLAIKLLNEGGGINGTQVELVYYDDAFSPPQAVIIAQKLTTKDGVVAVVSGSYSHTTRASAETYQNAKIPMISAYGVHPDITRTGDYIFRQSFVGAVQGRAAAEVATKLLGGKTISVIYVNNDFGNELSKSFIEYAEKKGVKILSVDSFSLGEKEFTPVLTKIKQENPDILFMVAYAGEGAQIILQADAIGLKCQKLGTEGVDSTMQFLKVAGKKADGLIITTNLNRDSERPEVQNFIKAFTAEYGYAPDMVGASVFDAFTVLGYVMKNYGTSPEEIKNGIYKVKNFPAVTGIIKGYNELGEVTKTVQVQKVVNGEFHYFSEITDLEIVAPPTL</sequence>
<dbReference type="GO" id="GO:0006865">
    <property type="term" value="P:amino acid transport"/>
    <property type="evidence" value="ECO:0007669"/>
    <property type="project" value="UniProtKB-KW"/>
</dbReference>
<feature type="domain" description="Leucine-binding protein" evidence="5">
    <location>
        <begin position="31"/>
        <end position="370"/>
    </location>
</feature>
<keyword evidence="4" id="KW-0029">Amino-acid transport</keyword>
<dbReference type="CDD" id="cd19981">
    <property type="entry name" value="PBP1_ABC_HAAT-like"/>
    <property type="match status" value="1"/>
</dbReference>
<dbReference type="PRINTS" id="PR00337">
    <property type="entry name" value="LEUILEVALBP"/>
</dbReference>
<comment type="caution">
    <text evidence="7">The sequence shown here is derived from an EMBL/GenBank/DDBJ whole genome shotgun (WGS) entry which is preliminary data.</text>
</comment>
<evidence type="ECO:0000313" key="8">
    <source>
        <dbReference type="Proteomes" id="UP000230646"/>
    </source>
</evidence>
<name>A0A2M7PN46_9BACT</name>
<dbReference type="InterPro" id="IPR051010">
    <property type="entry name" value="BCAA_transport"/>
</dbReference>
<dbReference type="AlphaFoldDB" id="A0A2M7PN46"/>
<evidence type="ECO:0000256" key="3">
    <source>
        <dbReference type="ARBA" id="ARBA00022729"/>
    </source>
</evidence>